<dbReference type="EMBL" id="CP020772">
    <property type="protein sequence ID" value="ARI76744.1"/>
    <property type="molecule type" value="Genomic_DNA"/>
</dbReference>
<reference evidence="1 2" key="1">
    <citation type="submission" date="2017-04" db="EMBL/GenBank/DDBJ databases">
        <title>The whole genome sequencing and assembly of Halobacillus mangrovi strain.</title>
        <authorList>
            <person name="Lee S.-J."/>
            <person name="Park M.-K."/>
            <person name="Kim J.-Y."/>
            <person name="Lee Y.-J."/>
            <person name="Yi H."/>
            <person name="Bahn Y.-S."/>
            <person name="Kim J.F."/>
            <person name="Lee D.-W."/>
        </authorList>
    </citation>
    <scope>NUCLEOTIDE SEQUENCE [LARGE SCALE GENOMIC DNA]</scope>
    <source>
        <strain evidence="1 2">KTB 131</strain>
    </source>
</reference>
<dbReference type="KEGG" id="hmn:HM131_07765"/>
<accession>A0A1W5ZTV2</accession>
<name>A0A1W5ZTV2_9BACI</name>
<protein>
    <recommendedName>
        <fullName evidence="3">N-acetyltransferase domain-containing protein</fullName>
    </recommendedName>
</protein>
<dbReference type="OrthoDB" id="4016818at2"/>
<evidence type="ECO:0008006" key="3">
    <source>
        <dbReference type="Google" id="ProtNLM"/>
    </source>
</evidence>
<evidence type="ECO:0000313" key="1">
    <source>
        <dbReference type="EMBL" id="ARI76744.1"/>
    </source>
</evidence>
<dbReference type="SUPFAM" id="SSF55729">
    <property type="entry name" value="Acyl-CoA N-acyltransferases (Nat)"/>
    <property type="match status" value="1"/>
</dbReference>
<dbReference type="InterPro" id="IPR016181">
    <property type="entry name" value="Acyl_CoA_acyltransferase"/>
</dbReference>
<dbReference type="RefSeq" id="WP_085029221.1">
    <property type="nucleotide sequence ID" value="NZ_CP020772.1"/>
</dbReference>
<dbReference type="STRING" id="402384.HM131_07765"/>
<organism evidence="1 2">
    <name type="scientific">Halobacillus mangrovi</name>
    <dbReference type="NCBI Taxonomy" id="402384"/>
    <lineage>
        <taxon>Bacteria</taxon>
        <taxon>Bacillati</taxon>
        <taxon>Bacillota</taxon>
        <taxon>Bacilli</taxon>
        <taxon>Bacillales</taxon>
        <taxon>Bacillaceae</taxon>
        <taxon>Halobacillus</taxon>
    </lineage>
</organism>
<dbReference type="Proteomes" id="UP000192527">
    <property type="component" value="Chromosome"/>
</dbReference>
<dbReference type="Gene3D" id="3.40.630.30">
    <property type="match status" value="1"/>
</dbReference>
<sequence>MKHFGERWLSSASNAFILHSTTYLYIAEDQQSNITGFACFKETGTFGPMGGSLTHRKKRIGELLFLTCFNQLKKLGHDKVLIEQAGPIEFYEKTCGAIISHPLA</sequence>
<dbReference type="AlphaFoldDB" id="A0A1W5ZTV2"/>
<keyword evidence="2" id="KW-1185">Reference proteome</keyword>
<gene>
    <name evidence="1" type="ORF">HM131_07765</name>
</gene>
<evidence type="ECO:0000313" key="2">
    <source>
        <dbReference type="Proteomes" id="UP000192527"/>
    </source>
</evidence>
<proteinExistence type="predicted"/>